<proteinExistence type="predicted"/>
<reference evidence="1" key="2">
    <citation type="submission" date="2020-09" db="EMBL/GenBank/DDBJ databases">
        <authorList>
            <person name="Sun Q."/>
            <person name="Zhou Y."/>
        </authorList>
    </citation>
    <scope>NUCLEOTIDE SEQUENCE</scope>
    <source>
        <strain evidence="1">CGMCC 1.15425</strain>
    </source>
</reference>
<name>A0A916QLT3_9GAMM</name>
<dbReference type="EMBL" id="BMIY01000015">
    <property type="protein sequence ID" value="GFZ83878.1"/>
    <property type="molecule type" value="Genomic_DNA"/>
</dbReference>
<comment type="caution">
    <text evidence="1">The sequence shown here is derived from an EMBL/GenBank/DDBJ whole genome shotgun (WGS) entry which is preliminary data.</text>
</comment>
<evidence type="ECO:0000313" key="2">
    <source>
        <dbReference type="Proteomes" id="UP000627715"/>
    </source>
</evidence>
<reference evidence="1" key="1">
    <citation type="journal article" date="2014" name="Int. J. Syst. Evol. Microbiol.">
        <title>Complete genome sequence of Corynebacterium casei LMG S-19264T (=DSM 44701T), isolated from a smear-ripened cheese.</title>
        <authorList>
            <consortium name="US DOE Joint Genome Institute (JGI-PGF)"/>
            <person name="Walter F."/>
            <person name="Albersmeier A."/>
            <person name="Kalinowski J."/>
            <person name="Ruckert C."/>
        </authorList>
    </citation>
    <scope>NUCLEOTIDE SEQUENCE</scope>
    <source>
        <strain evidence="1">CGMCC 1.15425</strain>
    </source>
</reference>
<dbReference type="RefSeq" id="WP_068811103.1">
    <property type="nucleotide sequence ID" value="NZ_BMIY01000015.1"/>
</dbReference>
<evidence type="ECO:0000313" key="1">
    <source>
        <dbReference type="EMBL" id="GFZ83878.1"/>
    </source>
</evidence>
<keyword evidence="2" id="KW-1185">Reference proteome</keyword>
<protein>
    <submittedName>
        <fullName evidence="1">Uncharacterized protein</fullName>
    </submittedName>
</protein>
<dbReference type="Proteomes" id="UP000627715">
    <property type="component" value="Unassembled WGS sequence"/>
</dbReference>
<sequence>MQSKNFISADKAGIGGTDDLSALLAGIAGDITALQGRIEVTTGTWSPQWVFTSGSWDVFDGLTAGKYTKIGNLVILHFAIATSSTNSSPSGSARITNLPFAVQTQVPNVAACAVYATGFSTAFPNIAMAQNSTEISLYRTEPNAEPTAVTATTMAAGAGQNFVRGCLMYYTPDA</sequence>
<gene>
    <name evidence="1" type="ORF">GCM10011403_29340</name>
</gene>
<accession>A0A916QLT3</accession>
<dbReference type="AlphaFoldDB" id="A0A916QLT3"/>
<organism evidence="1 2">
    <name type="scientific">Pseudohongiella nitratireducens</name>
    <dbReference type="NCBI Taxonomy" id="1768907"/>
    <lineage>
        <taxon>Bacteria</taxon>
        <taxon>Pseudomonadati</taxon>
        <taxon>Pseudomonadota</taxon>
        <taxon>Gammaproteobacteria</taxon>
        <taxon>Pseudomonadales</taxon>
        <taxon>Pseudohongiellaceae</taxon>
        <taxon>Pseudohongiella</taxon>
    </lineage>
</organism>